<sequence>MPRIASIAQNHAFALPARETGQGHWAARNFAYIPRGVCANLALNVRRGMTITSIRYPVPVEGFFCLRPSSFRVADKLLKDGLAGMRGIAFPD</sequence>
<protein>
    <submittedName>
        <fullName evidence="1">Uncharacterized protein</fullName>
    </submittedName>
</protein>
<proteinExistence type="predicted"/>
<evidence type="ECO:0000313" key="2">
    <source>
        <dbReference type="Proteomes" id="UP001217178"/>
    </source>
</evidence>
<gene>
    <name evidence="1" type="ORF">PSI23_20495</name>
</gene>
<dbReference type="RefSeq" id="WP_273556807.1">
    <property type="nucleotide sequence ID" value="NZ_JAQRFI010000106.1"/>
</dbReference>
<organism evidence="1 2">
    <name type="scientific">Xenorhabdus yunnanensis</name>
    <dbReference type="NCBI Taxonomy" id="3025878"/>
    <lineage>
        <taxon>Bacteria</taxon>
        <taxon>Pseudomonadati</taxon>
        <taxon>Pseudomonadota</taxon>
        <taxon>Gammaproteobacteria</taxon>
        <taxon>Enterobacterales</taxon>
        <taxon>Morganellaceae</taxon>
        <taxon>Xenorhabdus</taxon>
    </lineage>
</organism>
<dbReference type="EMBL" id="JAQRFI010000106">
    <property type="protein sequence ID" value="MDC9591593.1"/>
    <property type="molecule type" value="Genomic_DNA"/>
</dbReference>
<dbReference type="Proteomes" id="UP001217178">
    <property type="component" value="Unassembled WGS sequence"/>
</dbReference>
<evidence type="ECO:0000313" key="1">
    <source>
        <dbReference type="EMBL" id="MDC9591593.1"/>
    </source>
</evidence>
<accession>A0ABT5LKF2</accession>
<keyword evidence="2" id="KW-1185">Reference proteome</keyword>
<reference evidence="1 2" key="1">
    <citation type="submission" date="2023-02" db="EMBL/GenBank/DDBJ databases">
        <title>Entomopathogenic bacteria.</title>
        <authorList>
            <person name="Machado R.A."/>
        </authorList>
    </citation>
    <scope>NUCLEOTIDE SEQUENCE [LARGE SCALE GENOMIC DNA]</scope>
    <source>
        <strain evidence="1 2">XENO-10</strain>
    </source>
</reference>
<name>A0ABT5LKF2_9GAMM</name>
<comment type="caution">
    <text evidence="1">The sequence shown here is derived from an EMBL/GenBank/DDBJ whole genome shotgun (WGS) entry which is preliminary data.</text>
</comment>